<evidence type="ECO:0000259" key="5">
    <source>
        <dbReference type="Pfam" id="PF08240"/>
    </source>
</evidence>
<organism evidence="6 7">
    <name type="scientific">Mycobacterium simiae</name>
    <name type="common">Mycobacterium habana</name>
    <dbReference type="NCBI Taxonomy" id="1784"/>
    <lineage>
        <taxon>Bacteria</taxon>
        <taxon>Bacillati</taxon>
        <taxon>Actinomycetota</taxon>
        <taxon>Actinomycetes</taxon>
        <taxon>Mycobacteriales</taxon>
        <taxon>Mycobacteriaceae</taxon>
        <taxon>Mycobacterium</taxon>
        <taxon>Mycobacterium simiae complex</taxon>
    </lineage>
</organism>
<feature type="compositionally biased region" description="Basic and acidic residues" evidence="3">
    <location>
        <begin position="31"/>
        <end position="43"/>
    </location>
</feature>
<name>A0A5B1BRY8_MYCSI</name>
<dbReference type="Pfam" id="PF08240">
    <property type="entry name" value="ADH_N"/>
    <property type="match status" value="1"/>
</dbReference>
<evidence type="ECO:0000256" key="3">
    <source>
        <dbReference type="SAM" id="MobiDB-lite"/>
    </source>
</evidence>
<comment type="caution">
    <text evidence="6">The sequence shown here is derived from an EMBL/GenBank/DDBJ whole genome shotgun (WGS) entry which is preliminary data.</text>
</comment>
<evidence type="ECO:0000313" key="7">
    <source>
        <dbReference type="Proteomes" id="UP000324701"/>
    </source>
</evidence>
<dbReference type="PANTHER" id="PTHR43401:SF2">
    <property type="entry name" value="L-THREONINE 3-DEHYDROGENASE"/>
    <property type="match status" value="1"/>
</dbReference>
<proteinExistence type="predicted"/>
<feature type="domain" description="Alcohol dehydrogenase-like N-terminal" evidence="5">
    <location>
        <begin position="76"/>
        <end position="209"/>
    </location>
</feature>
<dbReference type="InterPro" id="IPR011032">
    <property type="entry name" value="GroES-like_sf"/>
</dbReference>
<protein>
    <submittedName>
        <fullName evidence="6">Zinc-binding dehydrogenase</fullName>
    </submittedName>
</protein>
<keyword evidence="7" id="KW-1185">Reference proteome</keyword>
<accession>A0A5B1BRY8</accession>
<sequence length="429" mass="45342">MSLSYLSRSSRTTAANPTWTSAVSRACGRRATSDEHRPRADEGNKIVMTMTTANVWVGKNRFERIEVPLPAPPDEGLLLEVTANGICGSDRHFVASDPTVPMVLGHEIVGTILAFGASHSRLDAAGEPLGEGDTVALFPWVPCLRCWGCRRFGPGATTCSNAFVYGVPPEAIGLEPLSRNGGAHQPTLTGGFGKHVAVQPGTYLWRVPDHVPARVASLLDPLAVAVRGVNIAKTPAGVPEEVLTFDSTAVILGAGAVGLLTGLVLRHLGIGIVVVSGSRASRLDAARDIGMDVVIDTAELDAAQRREAVLDLTHGLGADIVIDAANHPAALGEALSMVRRLGTVVEVGNIVPGDVGVSIDPAKDICQRNVRLFGMSFNPPRSYSEAMAMLRKHPNIPFERLITHSYSFDHLDQAFGDLAGDAVKVTLTA</sequence>
<dbReference type="Proteomes" id="UP000324701">
    <property type="component" value="Unassembled WGS sequence"/>
</dbReference>
<dbReference type="InterPro" id="IPR013149">
    <property type="entry name" value="ADH-like_C"/>
</dbReference>
<dbReference type="SUPFAM" id="SSF51735">
    <property type="entry name" value="NAD(P)-binding Rossmann-fold domains"/>
    <property type="match status" value="1"/>
</dbReference>
<feature type="domain" description="Alcohol dehydrogenase-like C-terminal" evidence="4">
    <location>
        <begin position="256"/>
        <end position="390"/>
    </location>
</feature>
<dbReference type="SUPFAM" id="SSF50129">
    <property type="entry name" value="GroES-like"/>
    <property type="match status" value="1"/>
</dbReference>
<dbReference type="Pfam" id="PF00107">
    <property type="entry name" value="ADH_zinc_N"/>
    <property type="match status" value="1"/>
</dbReference>
<keyword evidence="2" id="KW-0560">Oxidoreductase</keyword>
<gene>
    <name evidence="6" type="ORF">F0Q45_11830</name>
</gene>
<evidence type="ECO:0000256" key="2">
    <source>
        <dbReference type="ARBA" id="ARBA00023002"/>
    </source>
</evidence>
<dbReference type="GO" id="GO:0016491">
    <property type="term" value="F:oxidoreductase activity"/>
    <property type="evidence" value="ECO:0007669"/>
    <property type="project" value="UniProtKB-KW"/>
</dbReference>
<dbReference type="OrthoDB" id="241504at2"/>
<evidence type="ECO:0000256" key="1">
    <source>
        <dbReference type="ARBA" id="ARBA00001947"/>
    </source>
</evidence>
<feature type="region of interest" description="Disordered" evidence="3">
    <location>
        <begin position="16"/>
        <end position="43"/>
    </location>
</feature>
<dbReference type="EMBL" id="VTZN01000061">
    <property type="protein sequence ID" value="KAA1250014.1"/>
    <property type="molecule type" value="Genomic_DNA"/>
</dbReference>
<dbReference type="InterPro" id="IPR036291">
    <property type="entry name" value="NAD(P)-bd_dom_sf"/>
</dbReference>
<reference evidence="6 7" key="1">
    <citation type="submission" date="2019-09" db="EMBL/GenBank/DDBJ databases">
        <title>Report of infection by Mycobacterium simiae a patient suffering from pulmonary tuberculosis.</title>
        <authorList>
            <person name="Mohanty P.S."/>
            <person name="Bansal A.K."/>
            <person name="Singh H."/>
            <person name="Sharma S."/>
            <person name="Patil S.A."/>
            <person name="Upadhaya P."/>
            <person name="Singh P.K."/>
            <person name="Kumar D."/>
            <person name="Kumar S."/>
            <person name="Singh R.K."/>
            <person name="Chaudhary B."/>
        </authorList>
    </citation>
    <scope>NUCLEOTIDE SEQUENCE [LARGE SCALE GENOMIC DNA]</scope>
    <source>
        <strain evidence="6 7">JAL-560-SIM</strain>
    </source>
</reference>
<dbReference type="AlphaFoldDB" id="A0A5B1BRY8"/>
<comment type="cofactor">
    <cofactor evidence="1">
        <name>Zn(2+)</name>
        <dbReference type="ChEBI" id="CHEBI:29105"/>
    </cofactor>
</comment>
<evidence type="ECO:0000259" key="4">
    <source>
        <dbReference type="Pfam" id="PF00107"/>
    </source>
</evidence>
<evidence type="ECO:0000313" key="6">
    <source>
        <dbReference type="EMBL" id="KAA1250014.1"/>
    </source>
</evidence>
<dbReference type="InterPro" id="IPR050129">
    <property type="entry name" value="Zn_alcohol_dh"/>
</dbReference>
<dbReference type="Gene3D" id="3.90.180.10">
    <property type="entry name" value="Medium-chain alcohol dehydrogenases, catalytic domain"/>
    <property type="match status" value="1"/>
</dbReference>
<dbReference type="InterPro" id="IPR013154">
    <property type="entry name" value="ADH-like_N"/>
</dbReference>
<dbReference type="Gene3D" id="3.40.50.720">
    <property type="entry name" value="NAD(P)-binding Rossmann-like Domain"/>
    <property type="match status" value="1"/>
</dbReference>
<dbReference type="PANTHER" id="PTHR43401">
    <property type="entry name" value="L-THREONINE 3-DEHYDROGENASE"/>
    <property type="match status" value="1"/>
</dbReference>